<evidence type="ECO:0000313" key="3">
    <source>
        <dbReference type="Proteomes" id="UP000321960"/>
    </source>
</evidence>
<proteinExistence type="predicted"/>
<dbReference type="EMBL" id="BJZU01000096">
    <property type="protein sequence ID" value="GEP06229.1"/>
    <property type="molecule type" value="Genomic_DNA"/>
</dbReference>
<sequence length="102" mass="11400">MPSPYLLTATGGITGDEMFRKLALPLLPTLIVAGGVLGTSTAALADPPWARGDRGYHHGGPPSWAPAHGWRRKHEFRGYDRPYRGSRYYEERRYGGYGGYRY</sequence>
<dbReference type="Proteomes" id="UP001156856">
    <property type="component" value="Unassembled WGS sequence"/>
</dbReference>
<keyword evidence="4" id="KW-1185">Reference proteome</keyword>
<gene>
    <name evidence="2" type="ORF">GCM10007888_44880</name>
    <name evidence="1" type="ORF">MOX02_42670</name>
</gene>
<organism evidence="1 3">
    <name type="scientific">Methylobacterium oxalidis</name>
    <dbReference type="NCBI Taxonomy" id="944322"/>
    <lineage>
        <taxon>Bacteria</taxon>
        <taxon>Pseudomonadati</taxon>
        <taxon>Pseudomonadota</taxon>
        <taxon>Alphaproteobacteria</taxon>
        <taxon>Hyphomicrobiales</taxon>
        <taxon>Methylobacteriaceae</taxon>
        <taxon>Methylobacterium</taxon>
    </lineage>
</organism>
<evidence type="ECO:0000313" key="1">
    <source>
        <dbReference type="EMBL" id="GEP06229.1"/>
    </source>
</evidence>
<protein>
    <submittedName>
        <fullName evidence="1">Uncharacterized protein</fullName>
    </submittedName>
</protein>
<comment type="caution">
    <text evidence="1">The sequence shown here is derived from an EMBL/GenBank/DDBJ whole genome shotgun (WGS) entry which is preliminary data.</text>
</comment>
<reference evidence="4" key="2">
    <citation type="journal article" date="2019" name="Int. J. Syst. Evol. Microbiol.">
        <title>The Global Catalogue of Microorganisms (GCM) 10K type strain sequencing project: providing services to taxonomists for standard genome sequencing and annotation.</title>
        <authorList>
            <consortium name="The Broad Institute Genomics Platform"/>
            <consortium name="The Broad Institute Genome Sequencing Center for Infectious Disease"/>
            <person name="Wu L."/>
            <person name="Ma J."/>
        </authorList>
    </citation>
    <scope>NUCLEOTIDE SEQUENCE [LARGE SCALE GENOMIC DNA]</scope>
    <source>
        <strain evidence="4">NBRC 107715</strain>
    </source>
</reference>
<name>A0A512J8Q7_9HYPH</name>
<accession>A0A512J8Q7</accession>
<reference evidence="1 3" key="3">
    <citation type="submission" date="2019-07" db="EMBL/GenBank/DDBJ databases">
        <title>Whole genome shotgun sequence of Methylobacterium oxalidis NBRC 107715.</title>
        <authorList>
            <person name="Hosoyama A."/>
            <person name="Uohara A."/>
            <person name="Ohji S."/>
            <person name="Ichikawa N."/>
        </authorList>
    </citation>
    <scope>NUCLEOTIDE SEQUENCE [LARGE SCALE GENOMIC DNA]</scope>
    <source>
        <strain evidence="1 3">NBRC 107715</strain>
    </source>
</reference>
<dbReference type="EMBL" id="BSPK01000091">
    <property type="protein sequence ID" value="GLS66106.1"/>
    <property type="molecule type" value="Genomic_DNA"/>
</dbReference>
<evidence type="ECO:0000313" key="2">
    <source>
        <dbReference type="EMBL" id="GLS66106.1"/>
    </source>
</evidence>
<reference evidence="2" key="4">
    <citation type="submission" date="2023-01" db="EMBL/GenBank/DDBJ databases">
        <title>Draft genome sequence of Methylobacterium oxalidis strain NBRC 107715.</title>
        <authorList>
            <person name="Sun Q."/>
            <person name="Mori K."/>
        </authorList>
    </citation>
    <scope>NUCLEOTIDE SEQUENCE</scope>
    <source>
        <strain evidence="2">NBRC 107715</strain>
    </source>
</reference>
<reference evidence="2" key="1">
    <citation type="journal article" date="2014" name="Int. J. Syst. Evol. Microbiol.">
        <title>Complete genome of a new Firmicutes species belonging to the dominant human colonic microbiota ('Ruminococcus bicirculans') reveals two chromosomes and a selective capacity to utilize plant glucans.</title>
        <authorList>
            <consortium name="NISC Comparative Sequencing Program"/>
            <person name="Wegmann U."/>
            <person name="Louis P."/>
            <person name="Goesmann A."/>
            <person name="Henrissat B."/>
            <person name="Duncan S.H."/>
            <person name="Flint H.J."/>
        </authorList>
    </citation>
    <scope>NUCLEOTIDE SEQUENCE</scope>
    <source>
        <strain evidence="2">NBRC 107715</strain>
    </source>
</reference>
<evidence type="ECO:0000313" key="4">
    <source>
        <dbReference type="Proteomes" id="UP001156856"/>
    </source>
</evidence>
<dbReference type="Proteomes" id="UP000321960">
    <property type="component" value="Unassembled WGS sequence"/>
</dbReference>
<dbReference type="AlphaFoldDB" id="A0A512J8Q7"/>